<dbReference type="InterPro" id="IPR001227">
    <property type="entry name" value="Ac_transferase_dom_sf"/>
</dbReference>
<dbReference type="GO" id="GO:0004312">
    <property type="term" value="F:fatty acid synthase activity"/>
    <property type="evidence" value="ECO:0007669"/>
    <property type="project" value="TreeGrafter"/>
</dbReference>
<dbReference type="Pfam" id="PF00698">
    <property type="entry name" value="Acyl_transf_1"/>
    <property type="match status" value="1"/>
</dbReference>
<protein>
    <submittedName>
        <fullName evidence="4">Acyltransferase domain-containing protein</fullName>
    </submittedName>
</protein>
<feature type="domain" description="Malonyl-CoA:ACP transacylase (MAT)" evidence="3">
    <location>
        <begin position="1"/>
        <end position="284"/>
    </location>
</feature>
<dbReference type="AlphaFoldDB" id="A0A926S445"/>
<evidence type="ECO:0000313" key="5">
    <source>
        <dbReference type="Proteomes" id="UP000598467"/>
    </source>
</evidence>
<dbReference type="Proteomes" id="UP000598467">
    <property type="component" value="Unassembled WGS sequence"/>
</dbReference>
<dbReference type="InterPro" id="IPR016035">
    <property type="entry name" value="Acyl_Trfase/lysoPLipase"/>
</dbReference>
<keyword evidence="4" id="KW-0808">Transferase</keyword>
<dbReference type="InterPro" id="IPR050091">
    <property type="entry name" value="PKS_NRPS_Biosynth_Enz"/>
</dbReference>
<dbReference type="Gene3D" id="3.40.366.10">
    <property type="entry name" value="Malonyl-Coenzyme A Acyl Carrier Protein, domain 2"/>
    <property type="match status" value="1"/>
</dbReference>
<gene>
    <name evidence="4" type="ORF">HK439_00305</name>
</gene>
<dbReference type="PANTHER" id="PTHR43775">
    <property type="entry name" value="FATTY ACID SYNTHASE"/>
    <property type="match status" value="1"/>
</dbReference>
<dbReference type="PANTHER" id="PTHR43775:SF37">
    <property type="entry name" value="SI:DKEY-61P9.11"/>
    <property type="match status" value="1"/>
</dbReference>
<name>A0A926S445_9HYPH</name>
<sequence>MASDLMSAYPVFRQWMEIGDRIVRNLHGFSPLEAIYAADKSLSDPFDRLEQSHPSLFMTQFALAKLLQSQGVKPDGLLGVSLGEFVAMSVSGMIPFETALRAVADQPAVFRKTSPAGALIAALAPVSIRAESSALAKLTEIAGTNAQRHCVLACLEADAEQVIAELRRLDVAFQRLPVPFAFHSRWIEPARQTYLDAVSALSFETPFWPVWSSCLGTPLEAADGNLLWRIVREPMELRKTFAAIEATGGARYLDLSPTASLAAVLRQELTENSPSTITPLLSPFGDNLKRLEQIFQA</sequence>
<dbReference type="GO" id="GO:0006633">
    <property type="term" value="P:fatty acid biosynthetic process"/>
    <property type="evidence" value="ECO:0007669"/>
    <property type="project" value="TreeGrafter"/>
</dbReference>
<evidence type="ECO:0000256" key="2">
    <source>
        <dbReference type="ARBA" id="ARBA00022553"/>
    </source>
</evidence>
<dbReference type="InterPro" id="IPR014043">
    <property type="entry name" value="Acyl_transferase_dom"/>
</dbReference>
<organism evidence="4 5">
    <name type="scientific">Roseibium aggregatum</name>
    <dbReference type="NCBI Taxonomy" id="187304"/>
    <lineage>
        <taxon>Bacteria</taxon>
        <taxon>Pseudomonadati</taxon>
        <taxon>Pseudomonadota</taxon>
        <taxon>Alphaproteobacteria</taxon>
        <taxon>Hyphomicrobiales</taxon>
        <taxon>Stappiaceae</taxon>
        <taxon>Roseibium</taxon>
    </lineage>
</organism>
<keyword evidence="4" id="KW-0012">Acyltransferase</keyword>
<proteinExistence type="predicted"/>
<dbReference type="SUPFAM" id="SSF52151">
    <property type="entry name" value="FabD/lysophospholipase-like"/>
    <property type="match status" value="1"/>
</dbReference>
<evidence type="ECO:0000313" key="4">
    <source>
        <dbReference type="EMBL" id="MBD1544690.1"/>
    </source>
</evidence>
<keyword evidence="2" id="KW-0597">Phosphoprotein</keyword>
<reference evidence="4" key="1">
    <citation type="submission" date="2020-05" db="EMBL/GenBank/DDBJ databases">
        <title>Identification of trans-AT polyketide cluster in two marine bacteria, producers of a novel glutaramide-containing polyketide sesbanimide D and analogs.</title>
        <authorList>
            <person name="Kacar D."/>
            <person name="Rodriguez P."/>
            <person name="Canedo L."/>
            <person name="Gonzalez E."/>
            <person name="Galan B."/>
            <person name="De La Calle F."/>
            <person name="Garcia J.L."/>
        </authorList>
    </citation>
    <scope>NUCLEOTIDE SEQUENCE</scope>
    <source>
        <strain evidence="4">PHM038</strain>
    </source>
</reference>
<dbReference type="EMBL" id="JABFCZ010000001">
    <property type="protein sequence ID" value="MBD1544690.1"/>
    <property type="molecule type" value="Genomic_DNA"/>
</dbReference>
<dbReference type="SMART" id="SM00827">
    <property type="entry name" value="PKS_AT"/>
    <property type="match status" value="1"/>
</dbReference>
<accession>A0A926S445</accession>
<evidence type="ECO:0000256" key="1">
    <source>
        <dbReference type="ARBA" id="ARBA00022450"/>
    </source>
</evidence>
<evidence type="ECO:0000259" key="3">
    <source>
        <dbReference type="SMART" id="SM00827"/>
    </source>
</evidence>
<keyword evidence="1" id="KW-0596">Phosphopantetheine</keyword>
<comment type="caution">
    <text evidence="4">The sequence shown here is derived from an EMBL/GenBank/DDBJ whole genome shotgun (WGS) entry which is preliminary data.</text>
</comment>